<accession>A0ABR4N7R8</accession>
<comment type="caution">
    <text evidence="3">The sequence shown here is derived from an EMBL/GenBank/DDBJ whole genome shotgun (WGS) entry which is preliminary data.</text>
</comment>
<dbReference type="Proteomes" id="UP001527925">
    <property type="component" value="Unassembled WGS sequence"/>
</dbReference>
<evidence type="ECO:0000259" key="2">
    <source>
        <dbReference type="Pfam" id="PF13383"/>
    </source>
</evidence>
<keyword evidence="1" id="KW-0812">Transmembrane</keyword>
<evidence type="ECO:0000313" key="3">
    <source>
        <dbReference type="EMBL" id="KAL2915580.1"/>
    </source>
</evidence>
<protein>
    <recommendedName>
        <fullName evidence="2">Methyltransferase domain-containing protein</fullName>
    </recommendedName>
</protein>
<dbReference type="PANTHER" id="PTHR32026:SF10">
    <property type="entry name" value="METHYLTRANSFERASE-LIKE PROTEIN 24-RELATED"/>
    <property type="match status" value="1"/>
</dbReference>
<dbReference type="Pfam" id="PF13383">
    <property type="entry name" value="Methyltransf_22"/>
    <property type="match status" value="1"/>
</dbReference>
<keyword evidence="1" id="KW-1133">Transmembrane helix</keyword>
<name>A0ABR4N7R8_9FUNG</name>
<proteinExistence type="predicted"/>
<keyword evidence="4" id="KW-1185">Reference proteome</keyword>
<feature type="domain" description="Methyltransferase" evidence="2">
    <location>
        <begin position="167"/>
        <end position="352"/>
    </location>
</feature>
<evidence type="ECO:0000256" key="1">
    <source>
        <dbReference type="SAM" id="Phobius"/>
    </source>
</evidence>
<dbReference type="InterPro" id="IPR026913">
    <property type="entry name" value="METTL24"/>
</dbReference>
<organism evidence="3 4">
    <name type="scientific">Polyrhizophydium stewartii</name>
    <dbReference type="NCBI Taxonomy" id="2732419"/>
    <lineage>
        <taxon>Eukaryota</taxon>
        <taxon>Fungi</taxon>
        <taxon>Fungi incertae sedis</taxon>
        <taxon>Chytridiomycota</taxon>
        <taxon>Chytridiomycota incertae sedis</taxon>
        <taxon>Chytridiomycetes</taxon>
        <taxon>Rhizophydiales</taxon>
        <taxon>Rhizophydiales incertae sedis</taxon>
        <taxon>Polyrhizophydium</taxon>
    </lineage>
</organism>
<dbReference type="EMBL" id="JADGIZ020000022">
    <property type="protein sequence ID" value="KAL2915580.1"/>
    <property type="molecule type" value="Genomic_DNA"/>
</dbReference>
<feature type="transmembrane region" description="Helical" evidence="1">
    <location>
        <begin position="39"/>
        <end position="58"/>
    </location>
</feature>
<gene>
    <name evidence="3" type="ORF">HK105_204764</name>
</gene>
<evidence type="ECO:0000313" key="4">
    <source>
        <dbReference type="Proteomes" id="UP001527925"/>
    </source>
</evidence>
<sequence length="354" mass="40506">MPFARRPKDDDYEAVDKETRPKRASCSSGFLRAVLSKRYTIIGGFITVAVMLLVIDFSKISHIEDILKLVQKETEAALSSEALIGDTAKCIAKSGNFWDSELCWSEFKHQQALKILDSMDALSREDTIGFAQRTHYAPHKLFLPTHQCNMLKLQRFAGHYATTPEAQHPDGPKWMCPEYLATPADTKCVIFSVGSNGDFQFEESMRAFVGDRCNIFTFDCTGNWTNPSTQFHPWCISDENKVDNGRIYKTLSKIMQDVNVPHIHLFKIDVEGYEFQTVKTLMQEPPENLPRQILMEVHFGSGMSHTGFDAEKDTWVKPATEFYRNMDKMGYRIAVRELNIYSDCCSEYVFVRNP</sequence>
<keyword evidence="1" id="KW-0472">Membrane</keyword>
<dbReference type="InterPro" id="IPR025714">
    <property type="entry name" value="Methyltranfer_dom"/>
</dbReference>
<reference evidence="3 4" key="1">
    <citation type="submission" date="2023-09" db="EMBL/GenBank/DDBJ databases">
        <title>Pangenome analysis of Batrachochytrium dendrobatidis and related Chytrids.</title>
        <authorList>
            <person name="Yacoub M.N."/>
            <person name="Stajich J.E."/>
            <person name="James T.Y."/>
        </authorList>
    </citation>
    <scope>NUCLEOTIDE SEQUENCE [LARGE SCALE GENOMIC DNA]</scope>
    <source>
        <strain evidence="3 4">JEL0888</strain>
    </source>
</reference>
<dbReference type="PANTHER" id="PTHR32026">
    <property type="entry name" value="METHYLTRANSFERASE-LIKE PROTEIN 24"/>
    <property type="match status" value="1"/>
</dbReference>